<proteinExistence type="inferred from homology"/>
<dbReference type="Pfam" id="PF25812">
    <property type="entry name" value="RAD24_helical"/>
    <property type="match status" value="1"/>
</dbReference>
<dbReference type="GO" id="GO:0033314">
    <property type="term" value="P:mitotic DNA replication checkpoint signaling"/>
    <property type="evidence" value="ECO:0007669"/>
    <property type="project" value="TreeGrafter"/>
</dbReference>
<feature type="region of interest" description="Disordered" evidence="8">
    <location>
        <begin position="1"/>
        <end position="116"/>
    </location>
</feature>
<comment type="subcellular location">
    <subcellularLocation>
        <location evidence="1">Nucleus</location>
    </subcellularLocation>
</comment>
<feature type="compositionally biased region" description="Low complexity" evidence="8">
    <location>
        <begin position="35"/>
        <end position="45"/>
    </location>
</feature>
<dbReference type="SUPFAM" id="SSF52540">
    <property type="entry name" value="P-loop containing nucleoside triphosphate hydrolases"/>
    <property type="match status" value="1"/>
</dbReference>
<dbReference type="Gene3D" id="3.40.50.300">
    <property type="entry name" value="P-loop containing nucleotide triphosphate hydrolases"/>
    <property type="match status" value="1"/>
</dbReference>
<evidence type="ECO:0000256" key="5">
    <source>
        <dbReference type="ARBA" id="ARBA00022840"/>
    </source>
</evidence>
<dbReference type="Pfam" id="PF03215">
    <property type="entry name" value="Rad17"/>
    <property type="match status" value="1"/>
</dbReference>
<feature type="region of interest" description="Disordered" evidence="8">
    <location>
        <begin position="158"/>
        <end position="183"/>
    </location>
</feature>
<evidence type="ECO:0000256" key="7">
    <source>
        <dbReference type="ARBA" id="ARBA00023306"/>
    </source>
</evidence>
<evidence type="ECO:0000313" key="10">
    <source>
        <dbReference type="EMBL" id="PVH98148.1"/>
    </source>
</evidence>
<dbReference type="OrthoDB" id="10265971at2759"/>
<dbReference type="GO" id="GO:0003689">
    <property type="term" value="F:DNA clamp loader activity"/>
    <property type="evidence" value="ECO:0007669"/>
    <property type="project" value="TreeGrafter"/>
</dbReference>
<feature type="region of interest" description="Disordered" evidence="8">
    <location>
        <begin position="840"/>
        <end position="898"/>
    </location>
</feature>
<feature type="compositionally biased region" description="Low complexity" evidence="8">
    <location>
        <begin position="735"/>
        <end position="754"/>
    </location>
</feature>
<dbReference type="InterPro" id="IPR057927">
    <property type="entry name" value="RAD24-like_helical"/>
</dbReference>
<dbReference type="PANTHER" id="PTHR12172">
    <property type="entry name" value="CELL CYCLE CHECKPOINT PROTEIN RAD17"/>
    <property type="match status" value="1"/>
</dbReference>
<keyword evidence="6" id="KW-0539">Nucleus</keyword>
<dbReference type="GO" id="GO:0006281">
    <property type="term" value="P:DNA repair"/>
    <property type="evidence" value="ECO:0007669"/>
    <property type="project" value="InterPro"/>
</dbReference>
<evidence type="ECO:0000256" key="4">
    <source>
        <dbReference type="ARBA" id="ARBA00022763"/>
    </source>
</evidence>
<evidence type="ECO:0000256" key="1">
    <source>
        <dbReference type="ARBA" id="ARBA00004123"/>
    </source>
</evidence>
<dbReference type="EMBL" id="KZ805420">
    <property type="protein sequence ID" value="PVH98148.1"/>
    <property type="molecule type" value="Genomic_DNA"/>
</dbReference>
<keyword evidence="4" id="KW-0227">DNA damage</keyword>
<keyword evidence="7" id="KW-0131">Cell cycle</keyword>
<evidence type="ECO:0000256" key="6">
    <source>
        <dbReference type="ARBA" id="ARBA00023242"/>
    </source>
</evidence>
<comment type="similarity">
    <text evidence="2">Belongs to the rad17/RAD24 family.</text>
</comment>
<name>A0A2V1DJ99_9PLEO</name>
<evidence type="ECO:0000313" key="11">
    <source>
        <dbReference type="Proteomes" id="UP000244855"/>
    </source>
</evidence>
<dbReference type="GO" id="GO:0005634">
    <property type="term" value="C:nucleus"/>
    <property type="evidence" value="ECO:0007669"/>
    <property type="project" value="UniProtKB-SubCell"/>
</dbReference>
<dbReference type="AlphaFoldDB" id="A0A2V1DJ99"/>
<gene>
    <name evidence="10" type="ORF">DM02DRAFT_59400</name>
</gene>
<dbReference type="GO" id="GO:0000077">
    <property type="term" value="P:DNA damage checkpoint signaling"/>
    <property type="evidence" value="ECO:0007669"/>
    <property type="project" value="TreeGrafter"/>
</dbReference>
<feature type="region of interest" description="Disordered" evidence="8">
    <location>
        <begin position="702"/>
        <end position="759"/>
    </location>
</feature>
<dbReference type="SMART" id="SM00382">
    <property type="entry name" value="AAA"/>
    <property type="match status" value="1"/>
</dbReference>
<evidence type="ECO:0000256" key="2">
    <source>
        <dbReference type="ARBA" id="ARBA00006168"/>
    </source>
</evidence>
<evidence type="ECO:0000256" key="8">
    <source>
        <dbReference type="SAM" id="MobiDB-lite"/>
    </source>
</evidence>
<protein>
    <submittedName>
        <fullName evidence="10">Rad17-domain-containing protein</fullName>
    </submittedName>
</protein>
<dbReference type="STRING" id="97972.A0A2V1DJ99"/>
<accession>A0A2V1DJ99</accession>
<reference evidence="10 11" key="1">
    <citation type="journal article" date="2018" name="Sci. Rep.">
        <title>Comparative genomics provides insights into the lifestyle and reveals functional heterogeneity of dark septate endophytic fungi.</title>
        <authorList>
            <person name="Knapp D.G."/>
            <person name="Nemeth J.B."/>
            <person name="Barry K."/>
            <person name="Hainaut M."/>
            <person name="Henrissat B."/>
            <person name="Johnson J."/>
            <person name="Kuo A."/>
            <person name="Lim J.H.P."/>
            <person name="Lipzen A."/>
            <person name="Nolan M."/>
            <person name="Ohm R.A."/>
            <person name="Tamas L."/>
            <person name="Grigoriev I.V."/>
            <person name="Spatafora J.W."/>
            <person name="Nagy L.G."/>
            <person name="Kovacs G.M."/>
        </authorList>
    </citation>
    <scope>NUCLEOTIDE SEQUENCE [LARGE SCALE GENOMIC DNA]</scope>
    <source>
        <strain evidence="10 11">DSE2036</strain>
    </source>
</reference>
<keyword evidence="3" id="KW-0547">Nucleotide-binding</keyword>
<evidence type="ECO:0000259" key="9">
    <source>
        <dbReference type="SMART" id="SM00382"/>
    </source>
</evidence>
<dbReference type="Proteomes" id="UP000244855">
    <property type="component" value="Unassembled WGS sequence"/>
</dbReference>
<dbReference type="InterPro" id="IPR003593">
    <property type="entry name" value="AAA+_ATPase"/>
</dbReference>
<evidence type="ECO:0000256" key="3">
    <source>
        <dbReference type="ARBA" id="ARBA00022741"/>
    </source>
</evidence>
<feature type="compositionally biased region" description="Low complexity" evidence="8">
    <location>
        <begin position="52"/>
        <end position="78"/>
    </location>
</feature>
<feature type="compositionally biased region" description="Basic residues" evidence="8">
    <location>
        <begin position="1"/>
        <end position="12"/>
    </location>
</feature>
<feature type="compositionally biased region" description="Low complexity" evidence="8">
    <location>
        <begin position="702"/>
        <end position="727"/>
    </location>
</feature>
<feature type="domain" description="AAA+ ATPase" evidence="9">
    <location>
        <begin position="217"/>
        <end position="511"/>
    </location>
</feature>
<dbReference type="InterPro" id="IPR004582">
    <property type="entry name" value="Checkpoint_prot_Rad17_Rad24"/>
</dbReference>
<keyword evidence="11" id="KW-1185">Reference proteome</keyword>
<dbReference type="GO" id="GO:0003682">
    <property type="term" value="F:chromatin binding"/>
    <property type="evidence" value="ECO:0007669"/>
    <property type="project" value="TreeGrafter"/>
</dbReference>
<organism evidence="10 11">
    <name type="scientific">Periconia macrospinosa</name>
    <dbReference type="NCBI Taxonomy" id="97972"/>
    <lineage>
        <taxon>Eukaryota</taxon>
        <taxon>Fungi</taxon>
        <taxon>Dikarya</taxon>
        <taxon>Ascomycota</taxon>
        <taxon>Pezizomycotina</taxon>
        <taxon>Dothideomycetes</taxon>
        <taxon>Pleosporomycetidae</taxon>
        <taxon>Pleosporales</taxon>
        <taxon>Massarineae</taxon>
        <taxon>Periconiaceae</taxon>
        <taxon>Periconia</taxon>
    </lineage>
</organism>
<dbReference type="PANTHER" id="PTHR12172:SF0">
    <property type="entry name" value="CELL CYCLE CHECKPOINT PROTEIN RAD17"/>
    <property type="match status" value="1"/>
</dbReference>
<dbReference type="GO" id="GO:0005524">
    <property type="term" value="F:ATP binding"/>
    <property type="evidence" value="ECO:0007669"/>
    <property type="project" value="UniProtKB-KW"/>
</dbReference>
<dbReference type="InterPro" id="IPR027417">
    <property type="entry name" value="P-loop_NTPase"/>
</dbReference>
<keyword evidence="5" id="KW-0067">ATP-binding</keyword>
<sequence>MAQLRASRKKKPIVVSSDSDQDEDHSPPPKRAKRGSTLLTASTTGTRKDAKPTTARTRRISPSSPSSTSSKRAATKSPAKPKPSFKPITSFFGKAPLRPQSNHPTPSPEKSGASTPLVDVDDIIDSEDDDAPLQPVKRQTSLPLRKGKGVVTASADNVSKNSQKFRRTQPAGPAPAVDRRPWNERFGPTSLNELAVHKKKVETVREWLTGVLGGKERKRLLLLKGPAGSGKTTTLSLLSKEMGVHIHEWKNPTSSLPSSEGFVSATAQFEEFVGRTGAFGSLTFEGNAQSHQQIPSPAQSGRQKQLVLVEEFPNTFTRGSSIIQSFRSSVLNYLAAATPSASSFFSGKANVDQPVTPVVMIISETLLSTNTASADSFTAHRLLGPEILTHPGVTVVEFNPIAPTFMTKALDLVILKEARKSGRKKTVGPQVIQHLTELGDIRSAISSLEFLCLRGDEGDWSANVQPSKAKKQKDVPMTKMEQDSLIMVTQRESTLGIFHAVGRVVYNKRLPGDASGPVPQPPTYFPDRRRPKAPEANADTLINELGTDTDTFVAALHENYVLSTDAGDNEETLDCINGCIDALSDADLLSPDRFGRSGRNIQGSGADNLRQDEMSFQTSVRGLLYSLPNPVKRVAPPPGVMGTRAKGVNGAGNSGNSGGASKGSAFAMYYPASLRLWRQQEETSGLLEMWISRAQRGDLLVPSATTTTSTPSVAGGVDTWRKTTTPFSKPPPNPTTTSSSSSSSPSNAPDTPSPVLLGSGTSARTEMLLERLPYVARILSQHSKPRPHPHRLHQPPSPAITAALRDIKKITAFHGSTSTHLGAGDEDDENDGDDVAAVLSDAEQWTTDRPGYATPRKGKKRGVWMKKNAGEDVGVESAVPGIAMEDKGGVLSDDDIED</sequence>